<evidence type="ECO:0000313" key="2">
    <source>
        <dbReference type="EMBL" id="KAJ1149487.1"/>
    </source>
</evidence>
<dbReference type="EMBL" id="JANPWB010000009">
    <property type="protein sequence ID" value="KAJ1149487.1"/>
    <property type="molecule type" value="Genomic_DNA"/>
</dbReference>
<comment type="caution">
    <text evidence="2">The sequence shown here is derived from an EMBL/GenBank/DDBJ whole genome shotgun (WGS) entry which is preliminary data.</text>
</comment>
<accession>A0AAV7R9Q4</accession>
<proteinExistence type="predicted"/>
<keyword evidence="3" id="KW-1185">Reference proteome</keyword>
<evidence type="ECO:0008006" key="4">
    <source>
        <dbReference type="Google" id="ProtNLM"/>
    </source>
</evidence>
<organism evidence="2 3">
    <name type="scientific">Pleurodeles waltl</name>
    <name type="common">Iberian ribbed newt</name>
    <dbReference type="NCBI Taxonomy" id="8319"/>
    <lineage>
        <taxon>Eukaryota</taxon>
        <taxon>Metazoa</taxon>
        <taxon>Chordata</taxon>
        <taxon>Craniata</taxon>
        <taxon>Vertebrata</taxon>
        <taxon>Euteleostomi</taxon>
        <taxon>Amphibia</taxon>
        <taxon>Batrachia</taxon>
        <taxon>Caudata</taxon>
        <taxon>Salamandroidea</taxon>
        <taxon>Salamandridae</taxon>
        <taxon>Pleurodelinae</taxon>
        <taxon>Pleurodeles</taxon>
    </lineage>
</organism>
<sequence length="91" mass="9774">MQPRSCSHTRCAGAMATAVVCRALLLSMVDATVDGLAGPKHLQKQTQTDPKKIKIRAPANQQALSANKQRALAQRSTNRPVLVEINNLCAP</sequence>
<feature type="signal peptide" evidence="1">
    <location>
        <begin position="1"/>
        <end position="31"/>
    </location>
</feature>
<dbReference type="Proteomes" id="UP001066276">
    <property type="component" value="Chromosome 5"/>
</dbReference>
<gene>
    <name evidence="2" type="ORF">NDU88_002294</name>
</gene>
<keyword evidence="1" id="KW-0732">Signal</keyword>
<feature type="chain" id="PRO_5043361531" description="Secreted protein" evidence="1">
    <location>
        <begin position="32"/>
        <end position="91"/>
    </location>
</feature>
<dbReference type="AlphaFoldDB" id="A0AAV7R9Q4"/>
<reference evidence="2" key="1">
    <citation type="journal article" date="2022" name="bioRxiv">
        <title>Sequencing and chromosome-scale assembly of the giantPleurodeles waltlgenome.</title>
        <authorList>
            <person name="Brown T."/>
            <person name="Elewa A."/>
            <person name="Iarovenko S."/>
            <person name="Subramanian E."/>
            <person name="Araus A.J."/>
            <person name="Petzold A."/>
            <person name="Susuki M."/>
            <person name="Suzuki K.-i.T."/>
            <person name="Hayashi T."/>
            <person name="Toyoda A."/>
            <person name="Oliveira C."/>
            <person name="Osipova E."/>
            <person name="Leigh N.D."/>
            <person name="Simon A."/>
            <person name="Yun M.H."/>
        </authorList>
    </citation>
    <scope>NUCLEOTIDE SEQUENCE</scope>
    <source>
        <strain evidence="2">20211129_DDA</strain>
        <tissue evidence="2">Liver</tissue>
    </source>
</reference>
<evidence type="ECO:0000256" key="1">
    <source>
        <dbReference type="SAM" id="SignalP"/>
    </source>
</evidence>
<protein>
    <recommendedName>
        <fullName evidence="4">Secreted protein</fullName>
    </recommendedName>
</protein>
<evidence type="ECO:0000313" key="3">
    <source>
        <dbReference type="Proteomes" id="UP001066276"/>
    </source>
</evidence>
<name>A0AAV7R9Q4_PLEWA</name>